<evidence type="ECO:0000313" key="3">
    <source>
        <dbReference type="EMBL" id="TFK87200.1"/>
    </source>
</evidence>
<sequence>MPYVRSRKFCCCLPVRFGVFCESILGLAVGGFFSVVAWIEINKFMHGQLQDLSQSDKTALWVVAATMTFAAVTSFLGLIGAIGRVRPLVAIYATVLTGVTVLDIIGGIYLIVQLFHGYGDDQVKKCQDQADKGAQGTVDVEHWACSEGFKVGRTILVVVYVIWWLIEIYGCVIAFGYVSQLNEEEEAKNSDREKNQSQNVTIVTQPAAAFGQPQPYPFSQSSNAYGPQGGQY</sequence>
<name>A0A5C3PG58_9APHY</name>
<evidence type="ECO:0000256" key="2">
    <source>
        <dbReference type="SAM" id="Phobius"/>
    </source>
</evidence>
<feature type="transmembrane region" description="Helical" evidence="2">
    <location>
        <begin position="59"/>
        <end position="82"/>
    </location>
</feature>
<feature type="transmembrane region" description="Helical" evidence="2">
    <location>
        <begin position="157"/>
        <end position="178"/>
    </location>
</feature>
<keyword evidence="2" id="KW-0472">Membrane</keyword>
<dbReference type="Proteomes" id="UP000308197">
    <property type="component" value="Unassembled WGS sequence"/>
</dbReference>
<reference evidence="3 4" key="1">
    <citation type="journal article" date="2019" name="Nat. Ecol. Evol.">
        <title>Megaphylogeny resolves global patterns of mushroom evolution.</title>
        <authorList>
            <person name="Varga T."/>
            <person name="Krizsan K."/>
            <person name="Foldi C."/>
            <person name="Dima B."/>
            <person name="Sanchez-Garcia M."/>
            <person name="Sanchez-Ramirez S."/>
            <person name="Szollosi G.J."/>
            <person name="Szarkandi J.G."/>
            <person name="Papp V."/>
            <person name="Albert L."/>
            <person name="Andreopoulos W."/>
            <person name="Angelini C."/>
            <person name="Antonin V."/>
            <person name="Barry K.W."/>
            <person name="Bougher N.L."/>
            <person name="Buchanan P."/>
            <person name="Buyck B."/>
            <person name="Bense V."/>
            <person name="Catcheside P."/>
            <person name="Chovatia M."/>
            <person name="Cooper J."/>
            <person name="Damon W."/>
            <person name="Desjardin D."/>
            <person name="Finy P."/>
            <person name="Geml J."/>
            <person name="Haridas S."/>
            <person name="Hughes K."/>
            <person name="Justo A."/>
            <person name="Karasinski D."/>
            <person name="Kautmanova I."/>
            <person name="Kiss B."/>
            <person name="Kocsube S."/>
            <person name="Kotiranta H."/>
            <person name="LaButti K.M."/>
            <person name="Lechner B.E."/>
            <person name="Liimatainen K."/>
            <person name="Lipzen A."/>
            <person name="Lukacs Z."/>
            <person name="Mihaltcheva S."/>
            <person name="Morgado L.N."/>
            <person name="Niskanen T."/>
            <person name="Noordeloos M.E."/>
            <person name="Ohm R.A."/>
            <person name="Ortiz-Santana B."/>
            <person name="Ovrebo C."/>
            <person name="Racz N."/>
            <person name="Riley R."/>
            <person name="Savchenko A."/>
            <person name="Shiryaev A."/>
            <person name="Soop K."/>
            <person name="Spirin V."/>
            <person name="Szebenyi C."/>
            <person name="Tomsovsky M."/>
            <person name="Tulloss R.E."/>
            <person name="Uehling J."/>
            <person name="Grigoriev I.V."/>
            <person name="Vagvolgyi C."/>
            <person name="Papp T."/>
            <person name="Martin F.M."/>
            <person name="Miettinen O."/>
            <person name="Hibbett D.S."/>
            <person name="Nagy L.G."/>
        </authorList>
    </citation>
    <scope>NUCLEOTIDE SEQUENCE [LARGE SCALE GENOMIC DNA]</scope>
    <source>
        <strain evidence="3 4">HHB13444</strain>
    </source>
</reference>
<feature type="transmembrane region" description="Helical" evidence="2">
    <location>
        <begin position="12"/>
        <end position="39"/>
    </location>
</feature>
<dbReference type="EMBL" id="ML211164">
    <property type="protein sequence ID" value="TFK87200.1"/>
    <property type="molecule type" value="Genomic_DNA"/>
</dbReference>
<evidence type="ECO:0000313" key="4">
    <source>
        <dbReference type="Proteomes" id="UP000308197"/>
    </source>
</evidence>
<protein>
    <submittedName>
        <fullName evidence="3">Uncharacterized protein</fullName>
    </submittedName>
</protein>
<evidence type="ECO:0000256" key="1">
    <source>
        <dbReference type="SAM" id="MobiDB-lite"/>
    </source>
</evidence>
<feature type="transmembrane region" description="Helical" evidence="2">
    <location>
        <begin position="89"/>
        <end position="112"/>
    </location>
</feature>
<feature type="region of interest" description="Disordered" evidence="1">
    <location>
        <begin position="210"/>
        <end position="232"/>
    </location>
</feature>
<dbReference type="InParanoid" id="A0A5C3PG58"/>
<keyword evidence="2" id="KW-1133">Transmembrane helix</keyword>
<keyword evidence="2" id="KW-0812">Transmembrane</keyword>
<organism evidence="3 4">
    <name type="scientific">Polyporus arcularius HHB13444</name>
    <dbReference type="NCBI Taxonomy" id="1314778"/>
    <lineage>
        <taxon>Eukaryota</taxon>
        <taxon>Fungi</taxon>
        <taxon>Dikarya</taxon>
        <taxon>Basidiomycota</taxon>
        <taxon>Agaricomycotina</taxon>
        <taxon>Agaricomycetes</taxon>
        <taxon>Polyporales</taxon>
        <taxon>Polyporaceae</taxon>
        <taxon>Polyporus</taxon>
    </lineage>
</organism>
<accession>A0A5C3PG58</accession>
<gene>
    <name evidence="3" type="ORF">K466DRAFT_491310</name>
</gene>
<proteinExistence type="predicted"/>
<keyword evidence="4" id="KW-1185">Reference proteome</keyword>
<dbReference type="AlphaFoldDB" id="A0A5C3PG58"/>
<dbReference type="STRING" id="1314778.A0A5C3PG58"/>